<proteinExistence type="inferred from homology"/>
<evidence type="ECO:0000256" key="7">
    <source>
        <dbReference type="PIRSR" id="PIRSR000097-2"/>
    </source>
</evidence>
<dbReference type="Pfam" id="PF00248">
    <property type="entry name" value="Aldo_ket_red"/>
    <property type="match status" value="1"/>
</dbReference>
<evidence type="ECO:0000256" key="1">
    <source>
        <dbReference type="ARBA" id="ARBA00007905"/>
    </source>
</evidence>
<evidence type="ECO:0000256" key="8">
    <source>
        <dbReference type="PIRSR" id="PIRSR000097-3"/>
    </source>
</evidence>
<dbReference type="PANTHER" id="PTHR43827">
    <property type="entry name" value="2,5-DIKETO-D-GLUCONIC ACID REDUCTASE"/>
    <property type="match status" value="1"/>
</dbReference>
<dbReference type="GO" id="GO:0016616">
    <property type="term" value="F:oxidoreductase activity, acting on the CH-OH group of donors, NAD or NADP as acceptor"/>
    <property type="evidence" value="ECO:0007669"/>
    <property type="project" value="UniProtKB-ARBA"/>
</dbReference>
<name>A0AB39VY97_9GAMM</name>
<accession>A0AB39VY97</accession>
<evidence type="ECO:0000256" key="2">
    <source>
        <dbReference type="ARBA" id="ARBA00011245"/>
    </source>
</evidence>
<keyword evidence="4" id="KW-0560">Oxidoreductase</keyword>
<dbReference type="Gene3D" id="3.20.20.100">
    <property type="entry name" value="NADP-dependent oxidoreductase domain"/>
    <property type="match status" value="1"/>
</dbReference>
<dbReference type="InterPro" id="IPR020471">
    <property type="entry name" value="AKR"/>
</dbReference>
<feature type="active site" description="Proton donor" evidence="6">
    <location>
        <position position="48"/>
    </location>
</feature>
<dbReference type="AlphaFoldDB" id="A0AB39VY97"/>
<dbReference type="InterPro" id="IPR036812">
    <property type="entry name" value="NAD(P)_OxRdtase_dom_sf"/>
</dbReference>
<comment type="subunit">
    <text evidence="2">Monomer.</text>
</comment>
<dbReference type="SUPFAM" id="SSF51430">
    <property type="entry name" value="NAD(P)-linked oxidoreductase"/>
    <property type="match status" value="1"/>
</dbReference>
<feature type="domain" description="NADP-dependent oxidoreductase" evidence="9">
    <location>
        <begin position="15"/>
        <end position="252"/>
    </location>
</feature>
<evidence type="ECO:0000256" key="4">
    <source>
        <dbReference type="ARBA" id="ARBA00023002"/>
    </source>
</evidence>
<dbReference type="FunFam" id="3.20.20.100:FF:000002">
    <property type="entry name" value="2,5-diketo-D-gluconic acid reductase A"/>
    <property type="match status" value="1"/>
</dbReference>
<gene>
    <name evidence="10" type="ORF">AB3G37_09130</name>
</gene>
<evidence type="ECO:0000313" key="10">
    <source>
        <dbReference type="EMBL" id="XDU74212.1"/>
    </source>
</evidence>
<evidence type="ECO:0000259" key="9">
    <source>
        <dbReference type="Pfam" id="PF00248"/>
    </source>
</evidence>
<evidence type="ECO:0000256" key="3">
    <source>
        <dbReference type="ARBA" id="ARBA00022857"/>
    </source>
</evidence>
<dbReference type="EMBL" id="CP165628">
    <property type="protein sequence ID" value="XDU74212.1"/>
    <property type="molecule type" value="Genomic_DNA"/>
</dbReference>
<comment type="similarity">
    <text evidence="1">Belongs to the aldo/keto reductase family.</text>
</comment>
<dbReference type="PROSITE" id="PS00798">
    <property type="entry name" value="ALDOKETO_REDUCTASE_1"/>
    <property type="match status" value="1"/>
</dbReference>
<keyword evidence="3" id="KW-0521">NADP</keyword>
<dbReference type="PANTHER" id="PTHR43827:SF3">
    <property type="entry name" value="NADP-DEPENDENT OXIDOREDUCTASE DOMAIN-CONTAINING PROTEIN"/>
    <property type="match status" value="1"/>
</dbReference>
<evidence type="ECO:0000256" key="5">
    <source>
        <dbReference type="ARBA" id="ARBA00049445"/>
    </source>
</evidence>
<comment type="catalytic activity">
    <reaction evidence="5">
        <text>hydroxyacetone + NADP(+) = methylglyoxal + NADPH + H(+)</text>
        <dbReference type="Rhea" id="RHEA:27986"/>
        <dbReference type="ChEBI" id="CHEBI:15378"/>
        <dbReference type="ChEBI" id="CHEBI:17158"/>
        <dbReference type="ChEBI" id="CHEBI:27957"/>
        <dbReference type="ChEBI" id="CHEBI:57783"/>
        <dbReference type="ChEBI" id="CHEBI:58349"/>
    </reaction>
</comment>
<dbReference type="PRINTS" id="PR00069">
    <property type="entry name" value="ALDKETRDTASE"/>
</dbReference>
<dbReference type="RefSeq" id="WP_369790412.1">
    <property type="nucleotide sequence ID" value="NZ_CP165628.1"/>
</dbReference>
<feature type="binding site" evidence="7">
    <location>
        <position position="106"/>
    </location>
    <ligand>
        <name>substrate</name>
    </ligand>
</feature>
<dbReference type="InterPro" id="IPR023210">
    <property type="entry name" value="NADP_OxRdtase_dom"/>
</dbReference>
<reference evidence="10" key="1">
    <citation type="submission" date="2024-07" db="EMBL/GenBank/DDBJ databases">
        <authorList>
            <person name="Biller S.J."/>
        </authorList>
    </citation>
    <scope>NUCLEOTIDE SEQUENCE</scope>
    <source>
        <strain evidence="10">WC2420</strain>
    </source>
</reference>
<evidence type="ECO:0000256" key="6">
    <source>
        <dbReference type="PIRSR" id="PIRSR000097-1"/>
    </source>
</evidence>
<organism evidence="10">
    <name type="scientific">Rouxiella sp. WC2420</name>
    <dbReference type="NCBI Taxonomy" id="3234145"/>
    <lineage>
        <taxon>Bacteria</taxon>
        <taxon>Pseudomonadati</taxon>
        <taxon>Pseudomonadota</taxon>
        <taxon>Gammaproteobacteria</taxon>
        <taxon>Enterobacterales</taxon>
        <taxon>Yersiniaceae</taxon>
        <taxon>Rouxiella</taxon>
    </lineage>
</organism>
<feature type="site" description="Lowers pKa of active site Tyr" evidence="8">
    <location>
        <position position="73"/>
    </location>
</feature>
<sequence>MTRIKLKTGAFMPTLGLGTWRMNGRKCISTVSTAIDLGYRHIDTAEMYGNELEIGKAIKVAGIDRRELFITTKIWPHNFQSKDFIKAFEISLRKLDTDYVDLLLLHWPNDLIPVEETLSAMANLIDSGKVRAGGVSNFSVSQMEDALDFLDSGIVCNQVRCHYGSVPRDIINYAHLHNLVITAYSPLKNGGISEIKILRDMADKYNKTPAQIALRWLIQQGVVVIPKASSFDRLNENLIVTEFSISQEDIEILGVI</sequence>
<dbReference type="PIRSF" id="PIRSF000097">
    <property type="entry name" value="AKR"/>
    <property type="match status" value="1"/>
</dbReference>
<dbReference type="InterPro" id="IPR018170">
    <property type="entry name" value="Aldo/ket_reductase_CS"/>
</dbReference>
<protein>
    <submittedName>
        <fullName evidence="10">Aldo/keto reductase</fullName>
    </submittedName>
</protein>